<accession>A0ABN8I5M4</accession>
<dbReference type="InterPro" id="IPR049780">
    <property type="entry name" value="PH_KIFIA_KIFIB"/>
</dbReference>
<evidence type="ECO:0000256" key="12">
    <source>
        <dbReference type="SAM" id="MobiDB-lite"/>
    </source>
</evidence>
<dbReference type="SMART" id="SM00233">
    <property type="entry name" value="PH"/>
    <property type="match status" value="1"/>
</dbReference>
<evidence type="ECO:0000256" key="9">
    <source>
        <dbReference type="ARBA" id="ARBA00023212"/>
    </source>
</evidence>
<dbReference type="PROSITE" id="PS50003">
    <property type="entry name" value="PH_DOMAIN"/>
    <property type="match status" value="1"/>
</dbReference>
<dbReference type="CDD" id="cd22705">
    <property type="entry name" value="FHA_KIF1"/>
    <property type="match status" value="1"/>
</dbReference>
<feature type="compositionally biased region" description="Low complexity" evidence="12">
    <location>
        <begin position="830"/>
        <end position="843"/>
    </location>
</feature>
<dbReference type="EMBL" id="OW152827">
    <property type="protein sequence ID" value="CAH2043362.1"/>
    <property type="molecule type" value="Genomic_DNA"/>
</dbReference>
<dbReference type="InterPro" id="IPR019821">
    <property type="entry name" value="Kinesin_motor_CS"/>
</dbReference>
<feature type="non-terminal residue" evidence="15">
    <location>
        <position position="1"/>
    </location>
</feature>
<dbReference type="PRINTS" id="PR00380">
    <property type="entry name" value="KINESINHEAVY"/>
</dbReference>
<protein>
    <recommendedName>
        <fullName evidence="2">Kinesin-like protein unc-104</fullName>
    </recommendedName>
</protein>
<dbReference type="InterPro" id="IPR027417">
    <property type="entry name" value="P-loop_NTPase"/>
</dbReference>
<proteinExistence type="inferred from homology"/>
<dbReference type="InterPro" id="IPR001849">
    <property type="entry name" value="PH_domain"/>
</dbReference>
<dbReference type="Gene3D" id="2.60.200.20">
    <property type="match status" value="1"/>
</dbReference>
<dbReference type="SUPFAM" id="SSF49879">
    <property type="entry name" value="SMAD/FHA domain"/>
    <property type="match status" value="1"/>
</dbReference>
<keyword evidence="7 11" id="KW-0175">Coiled coil</keyword>
<dbReference type="InterPro" id="IPR032405">
    <property type="entry name" value="Kinesin_assoc"/>
</dbReference>
<dbReference type="InterPro" id="IPR008984">
    <property type="entry name" value="SMAD_FHA_dom_sf"/>
</dbReference>
<feature type="region of interest" description="Disordered" evidence="12">
    <location>
        <begin position="821"/>
        <end position="849"/>
    </location>
</feature>
<keyword evidence="3" id="KW-0963">Cytoplasm</keyword>
<evidence type="ECO:0000256" key="1">
    <source>
        <dbReference type="ARBA" id="ARBA00004245"/>
    </source>
</evidence>
<evidence type="ECO:0000256" key="3">
    <source>
        <dbReference type="ARBA" id="ARBA00022490"/>
    </source>
</evidence>
<evidence type="ECO:0000256" key="10">
    <source>
        <dbReference type="PROSITE-ProRule" id="PRU00283"/>
    </source>
</evidence>
<gene>
    <name evidence="15" type="ORF">IPOD504_LOCUS4263</name>
</gene>
<feature type="domain" description="Kinesin motor" evidence="14">
    <location>
        <begin position="3"/>
        <end position="351"/>
    </location>
</feature>
<organism evidence="15 16">
    <name type="scientific">Iphiclides podalirius</name>
    <name type="common">scarce swallowtail</name>
    <dbReference type="NCBI Taxonomy" id="110791"/>
    <lineage>
        <taxon>Eukaryota</taxon>
        <taxon>Metazoa</taxon>
        <taxon>Ecdysozoa</taxon>
        <taxon>Arthropoda</taxon>
        <taxon>Hexapoda</taxon>
        <taxon>Insecta</taxon>
        <taxon>Pterygota</taxon>
        <taxon>Neoptera</taxon>
        <taxon>Endopterygota</taxon>
        <taxon>Lepidoptera</taxon>
        <taxon>Glossata</taxon>
        <taxon>Ditrysia</taxon>
        <taxon>Papilionoidea</taxon>
        <taxon>Papilionidae</taxon>
        <taxon>Papilioninae</taxon>
        <taxon>Iphiclides</taxon>
    </lineage>
</organism>
<dbReference type="InterPro" id="IPR022164">
    <property type="entry name" value="Kinesin-like"/>
</dbReference>
<comment type="similarity">
    <text evidence="10">Belongs to the TRAFAC class myosin-kinesin ATPase superfamily. Kinesin family.</text>
</comment>
<dbReference type="Proteomes" id="UP000837857">
    <property type="component" value="Chromosome 15"/>
</dbReference>
<dbReference type="SMART" id="SM00129">
    <property type="entry name" value="KISc"/>
    <property type="match status" value="1"/>
</dbReference>
<dbReference type="InterPro" id="IPR036961">
    <property type="entry name" value="Kinesin_motor_dom_sf"/>
</dbReference>
<dbReference type="InterPro" id="IPR000253">
    <property type="entry name" value="FHA_dom"/>
</dbReference>
<dbReference type="InterPro" id="IPR022140">
    <property type="entry name" value="Kinesin-like_KIF1-typ"/>
</dbReference>
<dbReference type="InterPro" id="IPR001752">
    <property type="entry name" value="Kinesin_motor_dom"/>
</dbReference>
<dbReference type="CDD" id="cd01365">
    <property type="entry name" value="KISc_KIF1A_KIF1B"/>
    <property type="match status" value="1"/>
</dbReference>
<keyword evidence="4" id="KW-0493">Microtubule</keyword>
<dbReference type="SUPFAM" id="SSF50729">
    <property type="entry name" value="PH domain-like"/>
    <property type="match status" value="1"/>
</dbReference>
<keyword evidence="6 10" id="KW-0067">ATP-binding</keyword>
<evidence type="ECO:0000313" key="16">
    <source>
        <dbReference type="Proteomes" id="UP000837857"/>
    </source>
</evidence>
<dbReference type="SUPFAM" id="SSF52540">
    <property type="entry name" value="P-loop containing nucleoside triphosphate hydrolases"/>
    <property type="match status" value="1"/>
</dbReference>
<dbReference type="Gene3D" id="6.10.250.2520">
    <property type="match status" value="1"/>
</dbReference>
<dbReference type="Gene3D" id="2.30.29.30">
    <property type="entry name" value="Pleckstrin-homology domain (PH domain)/Phosphotyrosine-binding domain (PTB)"/>
    <property type="match status" value="1"/>
</dbReference>
<evidence type="ECO:0000256" key="5">
    <source>
        <dbReference type="ARBA" id="ARBA00022741"/>
    </source>
</evidence>
<sequence>MSSVKVAVRVRPFNSREISKECKCIIEMSGNTTVIVNPKLPQGHKEAAKSFNFDFSYWSHNQNDPEFSSQIMVYKDIGEEMLQHAFDGYNICIFAYGQTGAGKSYTMMGRGEEGQEGIIPQICKDLFRRIRQTTSDDLTYSVEVSYMEIYCERVRDLLNPKNKGNLRVREHPALGPYVEDLSKLAVTSYQDIYDLIDEGNKARTVAATNMNETSSRSHAVFTIFFTQQRHDKTTNLMSEKVSKISLVDLAGSERADSTGAKGTRLKEGANINKSLTTLGKVISALAEIASKSKKSKKADFIPYRDSVLTWLLRENLGGNSKTAMIAAISPADINYDETLSTLRYADRAKQIVCKAVVNEDANAKLIRELKEEILKLRELLKAEGIDVEEGEENTSPARKKSEETALSPKLSRAATTIAEEAVDQLQASEKLIAELNETWEEKLKRTEQIRVQREAVFAEMGVAVKEGITVGVYSPKKTPHLVNLNEDPNLSECLIYYIKDGVTRLGTSEANLPQDIQLSGSHILSEHCIFENTDGVICLIPHHGALVYVNGREVKEPIILKTGSRVILGKNHVFRFTHPGQRYEPCIKEIADTTENAETNNDEGKDGENIDWDFAQCELLEKQGIDLKAEMQKRLLALEEQFRREKEHADQQFEEQRKNYEARIDALQRQVEEQSVTMSMYSSYTPEDFHNDEDIFECWSAREVGLAAWAFRKWKYHQFTSLRDDLWGNAIFLKEANAISVELRKKVQFQFTLLTDTPYSPLPAELAPRDDADDEYRPGAPTVVAVEVTDTKNGATHYWTLEKLRHRLELMRQIYNMNESACGDEEEDVSPSAPALPSPEAQAQGSAPATQPDILQCISACAQQTRLSLANLLPSRQRLELMREMYHNEAELSPTSPDHNIESVTGGDPFYDRFPWFRMVGRSFVYLSNLLYPVPLIHKVAIVNEKGDVKGYLRVAVQAVIDAEKNNAELAAGVKQSAKICFDDDAAPARSRLKALSAIEKNNALNLEERIADVPDSNIKIEELAVGECDADSGRGDSSLASELKEEELPEHLTLGREFTFRVTVLQAHSVSTDYADVFCQFNFLHRNEDAFSTEPVKNTGKNTPLGFYHVQNITVPVTKSFVEYIKTQPIVFEVFGHYQQHPLHKDAKQDGPVAGRTPPRRMLPPSIPISAPVRSPKWGAASVAPPCCSSHLHSKHDLLVWFEICELAPSGDYVPAVVEHSDELPCRGLFVLHQGIQRRIRITILHEPSADLQWSDVRELVVGRIRNTPEPNEDSNDGDEDGALSLGLFPGERPALDDRAVFRFEAAWDSSLHGSPLLNRVSANGEVVYITLSAYLEVENCGRPAIVTKDLSVVVVGRERSGRSLRRALFGSRSARADHLTGVYELSLHRALEPGVQRRQRRVLDTSGTYVRGEENLHGWRPRGDSLIFDHQWELEKMTRLEQVGRTRHFLALRERLRHGHENTVAPNDFTKTEKEVCNMAAKAAGECAHAAPPRDDSVYEPWEMSQRERDLAAKYIRLIQGRIGSSGKEVEAAVSPSTPVDEGVSADISTPSLLSSIHSASSFELCSPERALLERQVAAWGGAGGGGGGALFVPDCEEVRVSAAVARRGYLNVLQHGTHGWKKRWLVVRRPYVFIYRDERDPIERALINLANAHVEYSEDQEQMVRMPNTFSVVSKERGYLLQTLGDKEVHDWLYAINPLLAGQIRSRSARRGDKAASALA</sequence>
<dbReference type="PANTHER" id="PTHR47117">
    <property type="entry name" value="STAR-RELATED LIPID TRANSFER PROTEIN 9"/>
    <property type="match status" value="1"/>
</dbReference>
<dbReference type="PANTHER" id="PTHR47117:SF10">
    <property type="entry name" value="KINESIN-LIKE PROTEIN KIF1B"/>
    <property type="match status" value="1"/>
</dbReference>
<feature type="coiled-coil region" evidence="11">
    <location>
        <begin position="628"/>
        <end position="677"/>
    </location>
</feature>
<comment type="subcellular location">
    <subcellularLocation>
        <location evidence="1">Cytoplasm</location>
        <location evidence="1">Cytoskeleton</location>
    </subcellularLocation>
</comment>
<keyword evidence="5 10" id="KW-0547">Nucleotide-binding</keyword>
<dbReference type="CDD" id="cd01233">
    <property type="entry name" value="PH_KIFIA_KIFIB"/>
    <property type="match status" value="1"/>
</dbReference>
<dbReference type="Pfam" id="PF00169">
    <property type="entry name" value="PH"/>
    <property type="match status" value="1"/>
</dbReference>
<feature type="binding site" evidence="10">
    <location>
        <begin position="97"/>
        <end position="104"/>
    </location>
    <ligand>
        <name>ATP</name>
        <dbReference type="ChEBI" id="CHEBI:30616"/>
    </ligand>
</feature>
<dbReference type="PROSITE" id="PS50067">
    <property type="entry name" value="KINESIN_MOTOR_2"/>
    <property type="match status" value="1"/>
</dbReference>
<evidence type="ECO:0000256" key="4">
    <source>
        <dbReference type="ARBA" id="ARBA00022701"/>
    </source>
</evidence>
<dbReference type="PROSITE" id="PS00411">
    <property type="entry name" value="KINESIN_MOTOR_1"/>
    <property type="match status" value="1"/>
</dbReference>
<dbReference type="Pfam" id="PF00225">
    <property type="entry name" value="Kinesin"/>
    <property type="match status" value="1"/>
</dbReference>
<keyword evidence="9" id="KW-0206">Cytoskeleton</keyword>
<reference evidence="15" key="1">
    <citation type="submission" date="2022-03" db="EMBL/GenBank/DDBJ databases">
        <authorList>
            <person name="Martin H S."/>
        </authorList>
    </citation>
    <scope>NUCLEOTIDE SEQUENCE</scope>
</reference>
<keyword evidence="8 10" id="KW-0505">Motor protein</keyword>
<evidence type="ECO:0000256" key="8">
    <source>
        <dbReference type="ARBA" id="ARBA00023175"/>
    </source>
</evidence>
<feature type="region of interest" description="Disordered" evidence="12">
    <location>
        <begin position="387"/>
        <end position="410"/>
    </location>
</feature>
<evidence type="ECO:0000313" key="15">
    <source>
        <dbReference type="EMBL" id="CAH2043362.1"/>
    </source>
</evidence>
<evidence type="ECO:0000256" key="11">
    <source>
        <dbReference type="SAM" id="Coils"/>
    </source>
</evidence>
<feature type="domain" description="PH" evidence="13">
    <location>
        <begin position="1606"/>
        <end position="1704"/>
    </location>
</feature>
<evidence type="ECO:0000256" key="6">
    <source>
        <dbReference type="ARBA" id="ARBA00022840"/>
    </source>
</evidence>
<evidence type="ECO:0000259" key="14">
    <source>
        <dbReference type="PROSITE" id="PS50067"/>
    </source>
</evidence>
<evidence type="ECO:0000256" key="2">
    <source>
        <dbReference type="ARBA" id="ARBA00020751"/>
    </source>
</evidence>
<dbReference type="InterPro" id="IPR011993">
    <property type="entry name" value="PH-like_dom_sf"/>
</dbReference>
<dbReference type="Pfam" id="PF12473">
    <property type="entry name" value="DUF3694"/>
    <property type="match status" value="1"/>
</dbReference>
<name>A0ABN8I5M4_9NEOP</name>
<keyword evidence="16" id="KW-1185">Reference proteome</keyword>
<dbReference type="Pfam" id="PF12423">
    <property type="entry name" value="KIF1B"/>
    <property type="match status" value="1"/>
</dbReference>
<dbReference type="Pfam" id="PF00498">
    <property type="entry name" value="FHA"/>
    <property type="match status" value="1"/>
</dbReference>
<dbReference type="Gene3D" id="3.40.850.10">
    <property type="entry name" value="Kinesin motor domain"/>
    <property type="match status" value="1"/>
</dbReference>
<evidence type="ECO:0000256" key="7">
    <source>
        <dbReference type="ARBA" id="ARBA00023054"/>
    </source>
</evidence>
<evidence type="ECO:0000259" key="13">
    <source>
        <dbReference type="PROSITE" id="PS50003"/>
    </source>
</evidence>
<dbReference type="Pfam" id="PF16183">
    <property type="entry name" value="Kinesin_assoc"/>
    <property type="match status" value="1"/>
</dbReference>